<dbReference type="InterPro" id="IPR012338">
    <property type="entry name" value="Beta-lactam/transpept-like"/>
</dbReference>
<keyword evidence="4" id="KW-1185">Reference proteome</keyword>
<keyword evidence="1" id="KW-0732">Signal</keyword>
<evidence type="ECO:0000256" key="1">
    <source>
        <dbReference type="SAM" id="SignalP"/>
    </source>
</evidence>
<evidence type="ECO:0000313" key="4">
    <source>
        <dbReference type="Proteomes" id="UP001327027"/>
    </source>
</evidence>
<dbReference type="Proteomes" id="UP001327027">
    <property type="component" value="Unassembled WGS sequence"/>
</dbReference>
<accession>A0ABU5ZX33</accession>
<protein>
    <submittedName>
        <fullName evidence="3">Serine hydrolase</fullName>
    </submittedName>
</protein>
<keyword evidence="3" id="KW-0378">Hydrolase</keyword>
<sequence length="399" mass="44297">MKNITGLLVLILPLIVTNSGFAQQNNHHAPEATAAESKLTFWDIPILQEAFIDATPKDRKDGIPIGKLGADGGNKGMILKLAQEITDTSQHGKFDSFLIVHKGKLLFESYYSKGRINLPHPQASATKAYTSLALGRAIQLGYLTMDDLHKPLISFLKDLDPTKMVVGAEKITLHKALTMRSGIRINDEQREEFKNNPSVLKGQRQVQTWLEYSTPITSASQTFKYGGDAALVMQVIDAVVPGSAKDFIKNELLDKMGITHYGWPTAENGLPQSGGRSRITSRDMVKFGTLAKNKGKWNGEQLVPEAYITKATSRILYTGDEEIHYGGKDVSKQGYGYFWWSADLKYDDKSYFAVSAQGGYGQFIILIEELDLMVVFTAHDNEANYLQITAERILPAFVK</sequence>
<dbReference type="PANTHER" id="PTHR43283:SF7">
    <property type="entry name" value="BETA-LACTAMASE-RELATED DOMAIN-CONTAINING PROTEIN"/>
    <property type="match status" value="1"/>
</dbReference>
<comment type="caution">
    <text evidence="3">The sequence shown here is derived from an EMBL/GenBank/DDBJ whole genome shotgun (WGS) entry which is preliminary data.</text>
</comment>
<evidence type="ECO:0000259" key="2">
    <source>
        <dbReference type="Pfam" id="PF00144"/>
    </source>
</evidence>
<reference evidence="3 4" key="1">
    <citation type="journal article" date="2013" name="Int. J. Syst. Evol. Microbiol.">
        <title>Aquimarina gracilis sp. nov., isolated from the gut microflora of a mussel, Mytilus coruscus, and emended description of Aquimarina spongiae.</title>
        <authorList>
            <person name="Park S.C."/>
            <person name="Choe H.N."/>
            <person name="Baik K.S."/>
            <person name="Seong C.N."/>
        </authorList>
    </citation>
    <scope>NUCLEOTIDE SEQUENCE [LARGE SCALE GENOMIC DNA]</scope>
    <source>
        <strain evidence="3 4">PSC32</strain>
    </source>
</reference>
<gene>
    <name evidence="3" type="ORF">U6A24_13200</name>
</gene>
<proteinExistence type="predicted"/>
<dbReference type="PANTHER" id="PTHR43283">
    <property type="entry name" value="BETA-LACTAMASE-RELATED"/>
    <property type="match status" value="1"/>
</dbReference>
<name>A0ABU5ZX33_9FLAO</name>
<feature type="domain" description="Beta-lactamase-related" evidence="2">
    <location>
        <begin position="96"/>
        <end position="383"/>
    </location>
</feature>
<feature type="signal peptide" evidence="1">
    <location>
        <begin position="1"/>
        <end position="22"/>
    </location>
</feature>
<dbReference type="InterPro" id="IPR050789">
    <property type="entry name" value="Diverse_Enzym_Activities"/>
</dbReference>
<evidence type="ECO:0000313" key="3">
    <source>
        <dbReference type="EMBL" id="MEB3346427.1"/>
    </source>
</evidence>
<dbReference type="SUPFAM" id="SSF56601">
    <property type="entry name" value="beta-lactamase/transpeptidase-like"/>
    <property type="match status" value="1"/>
</dbReference>
<dbReference type="InterPro" id="IPR001466">
    <property type="entry name" value="Beta-lactam-related"/>
</dbReference>
<feature type="chain" id="PRO_5046080093" evidence="1">
    <location>
        <begin position="23"/>
        <end position="399"/>
    </location>
</feature>
<organism evidence="3 4">
    <name type="scientific">Aquimarina gracilis</name>
    <dbReference type="NCBI Taxonomy" id="874422"/>
    <lineage>
        <taxon>Bacteria</taxon>
        <taxon>Pseudomonadati</taxon>
        <taxon>Bacteroidota</taxon>
        <taxon>Flavobacteriia</taxon>
        <taxon>Flavobacteriales</taxon>
        <taxon>Flavobacteriaceae</taxon>
        <taxon>Aquimarina</taxon>
    </lineage>
</organism>
<dbReference type="RefSeq" id="WP_324180457.1">
    <property type="nucleotide sequence ID" value="NZ_BAABAW010000006.1"/>
</dbReference>
<dbReference type="Gene3D" id="3.40.710.10">
    <property type="entry name" value="DD-peptidase/beta-lactamase superfamily"/>
    <property type="match status" value="1"/>
</dbReference>
<dbReference type="Pfam" id="PF00144">
    <property type="entry name" value="Beta-lactamase"/>
    <property type="match status" value="1"/>
</dbReference>
<dbReference type="GO" id="GO:0016787">
    <property type="term" value="F:hydrolase activity"/>
    <property type="evidence" value="ECO:0007669"/>
    <property type="project" value="UniProtKB-KW"/>
</dbReference>
<dbReference type="EMBL" id="JAYKLX010000006">
    <property type="protein sequence ID" value="MEB3346427.1"/>
    <property type="molecule type" value="Genomic_DNA"/>
</dbReference>